<accession>A0A6I6JP14</accession>
<keyword evidence="1" id="KW-0597">Phosphoprotein</keyword>
<evidence type="ECO:0000259" key="2">
    <source>
        <dbReference type="PROSITE" id="PS50894"/>
    </source>
</evidence>
<dbReference type="GO" id="GO:0004672">
    <property type="term" value="F:protein kinase activity"/>
    <property type="evidence" value="ECO:0007669"/>
    <property type="project" value="UniProtKB-ARBA"/>
</dbReference>
<dbReference type="Proteomes" id="UP000428260">
    <property type="component" value="Chromosome"/>
</dbReference>
<evidence type="ECO:0000256" key="1">
    <source>
        <dbReference type="PROSITE-ProRule" id="PRU00110"/>
    </source>
</evidence>
<dbReference type="GO" id="GO:0000160">
    <property type="term" value="P:phosphorelay signal transduction system"/>
    <property type="evidence" value="ECO:0007669"/>
    <property type="project" value="InterPro"/>
</dbReference>
<dbReference type="EMBL" id="CP046401">
    <property type="protein sequence ID" value="QGY42859.1"/>
    <property type="molecule type" value="Genomic_DNA"/>
</dbReference>
<feature type="modified residue" description="Phosphohistidine" evidence="1">
    <location>
        <position position="59"/>
    </location>
</feature>
<sequence>MEKENYPLDLGYLDDVAGGDIEFKKELVKIFLQQVPVFIENMKKFQVEKDLENLAKEAHTAKSSVLIFGMEETGANLKKIQLLAEENQTQQIPMLLEKSIRDMEEIILPLQHFMES</sequence>
<dbReference type="InterPro" id="IPR036641">
    <property type="entry name" value="HPT_dom_sf"/>
</dbReference>
<evidence type="ECO:0000313" key="3">
    <source>
        <dbReference type="EMBL" id="QGY42859.1"/>
    </source>
</evidence>
<name>A0A6I6JP14_9BACT</name>
<dbReference type="PROSITE" id="PS50894">
    <property type="entry name" value="HPT"/>
    <property type="match status" value="1"/>
</dbReference>
<dbReference type="InterPro" id="IPR008207">
    <property type="entry name" value="Sig_transdc_His_kin_Hpt_dom"/>
</dbReference>
<dbReference type="Gene3D" id="1.20.120.160">
    <property type="entry name" value="HPT domain"/>
    <property type="match status" value="1"/>
</dbReference>
<proteinExistence type="predicted"/>
<reference evidence="3 4" key="1">
    <citation type="submission" date="2019-11" db="EMBL/GenBank/DDBJ databases">
        <authorList>
            <person name="Zheng R.K."/>
            <person name="Sun C.M."/>
        </authorList>
    </citation>
    <scope>NUCLEOTIDE SEQUENCE [LARGE SCALE GENOMIC DNA]</scope>
    <source>
        <strain evidence="3 4">WC007</strain>
    </source>
</reference>
<dbReference type="KEGG" id="mcos:GM418_04070"/>
<dbReference type="AlphaFoldDB" id="A0A6I6JP14"/>
<dbReference type="RefSeq" id="WP_158863412.1">
    <property type="nucleotide sequence ID" value="NZ_CP046401.1"/>
</dbReference>
<evidence type="ECO:0000313" key="4">
    <source>
        <dbReference type="Proteomes" id="UP000428260"/>
    </source>
</evidence>
<organism evidence="3 4">
    <name type="scientific">Maribellus comscasis</name>
    <dbReference type="NCBI Taxonomy" id="2681766"/>
    <lineage>
        <taxon>Bacteria</taxon>
        <taxon>Pseudomonadati</taxon>
        <taxon>Bacteroidota</taxon>
        <taxon>Bacteroidia</taxon>
        <taxon>Marinilabiliales</taxon>
        <taxon>Prolixibacteraceae</taxon>
        <taxon>Maribellus</taxon>
    </lineage>
</organism>
<keyword evidence="4" id="KW-1185">Reference proteome</keyword>
<dbReference type="Pfam" id="PF01627">
    <property type="entry name" value="Hpt"/>
    <property type="match status" value="1"/>
</dbReference>
<gene>
    <name evidence="3" type="ORF">GM418_04070</name>
</gene>
<protein>
    <recommendedName>
        <fullName evidence="2">HPt domain-containing protein</fullName>
    </recommendedName>
</protein>
<feature type="domain" description="HPt" evidence="2">
    <location>
        <begin position="20"/>
        <end position="116"/>
    </location>
</feature>
<dbReference type="SUPFAM" id="SSF47226">
    <property type="entry name" value="Histidine-containing phosphotransfer domain, HPT domain"/>
    <property type="match status" value="1"/>
</dbReference>